<evidence type="ECO:0000313" key="9">
    <source>
        <dbReference type="Proteomes" id="UP000198856"/>
    </source>
</evidence>
<feature type="transmembrane region" description="Helical" evidence="7">
    <location>
        <begin position="285"/>
        <end position="306"/>
    </location>
</feature>
<organism evidence="8 9">
    <name type="scientific">Halovenus aranensis</name>
    <dbReference type="NCBI Taxonomy" id="890420"/>
    <lineage>
        <taxon>Archaea</taxon>
        <taxon>Methanobacteriati</taxon>
        <taxon>Methanobacteriota</taxon>
        <taxon>Stenosarchaea group</taxon>
        <taxon>Halobacteria</taxon>
        <taxon>Halobacteriales</taxon>
        <taxon>Haloarculaceae</taxon>
        <taxon>Halovenus</taxon>
    </lineage>
</organism>
<keyword evidence="4 7" id="KW-0812">Transmembrane</keyword>
<feature type="transmembrane region" description="Helical" evidence="7">
    <location>
        <begin position="215"/>
        <end position="234"/>
    </location>
</feature>
<dbReference type="STRING" id="890420.SAMN05216226_1039"/>
<protein>
    <recommendedName>
        <fullName evidence="10">DUF2029 domain-containing protein</fullName>
    </recommendedName>
</protein>
<dbReference type="GO" id="GO:0005886">
    <property type="term" value="C:plasma membrane"/>
    <property type="evidence" value="ECO:0007669"/>
    <property type="project" value="UniProtKB-SubCell"/>
</dbReference>
<feature type="transmembrane region" description="Helical" evidence="7">
    <location>
        <begin position="107"/>
        <end position="126"/>
    </location>
</feature>
<evidence type="ECO:0000313" key="8">
    <source>
        <dbReference type="EMBL" id="SDJ39620.1"/>
    </source>
</evidence>
<keyword evidence="6 7" id="KW-0472">Membrane</keyword>
<reference evidence="8 9" key="1">
    <citation type="submission" date="2016-10" db="EMBL/GenBank/DDBJ databases">
        <authorList>
            <person name="de Groot N.N."/>
        </authorList>
    </citation>
    <scope>NUCLEOTIDE SEQUENCE [LARGE SCALE GENOMIC DNA]</scope>
    <source>
        <strain evidence="8 9">IBRC-M10015</strain>
    </source>
</reference>
<sequence>MVIPTVRGRPLVTRRFLGAWLVLVATLPGGLRSYFIRDQIGITAWNPGEMMGVNYRTYHHAAELALDGQSFYDTAPSAAFDWAVYLYPPGTVPLFYPFTLVGWETGYAVLTGLSVVAAVVTTALIVDYVESYGPALGWLDVGLILLSLVISTHVFGTIFFGNINLLLALGVVFGLWALERDREVLSGATFGTVALFKVFPALVGLWLLRRRRLRAVGAAIAAGLGGLLFGLVGFGPDTTVHYLTEVLTGRTDTGAFVGGYPVDGTYYVTVQQPASWLVAALWPDAPYGVIFGVSTACIAGVVAYFYRHVETPIERQMAIFVTLAAMVTVIPSLRWYLVLLYLPMITLLYLWTDGYSRLLFLVGGVLLSATISAEAVVEGLSGLPEPLYSVGYALGGSAVLPLYGLGLMVLGCAWYKHSLQAVSGQ</sequence>
<dbReference type="RefSeq" id="WP_092699509.1">
    <property type="nucleotide sequence ID" value="NZ_FNFC01000003.1"/>
</dbReference>
<dbReference type="OrthoDB" id="307029at2157"/>
<feature type="transmembrane region" description="Helical" evidence="7">
    <location>
        <begin position="184"/>
        <end position="208"/>
    </location>
</feature>
<evidence type="ECO:0008006" key="10">
    <source>
        <dbReference type="Google" id="ProtNLM"/>
    </source>
</evidence>
<evidence type="ECO:0000256" key="2">
    <source>
        <dbReference type="ARBA" id="ARBA00022475"/>
    </source>
</evidence>
<evidence type="ECO:0000256" key="7">
    <source>
        <dbReference type="SAM" id="Phobius"/>
    </source>
</evidence>
<dbReference type="EMBL" id="FNFC01000003">
    <property type="protein sequence ID" value="SDJ39620.1"/>
    <property type="molecule type" value="Genomic_DNA"/>
</dbReference>
<evidence type="ECO:0000256" key="6">
    <source>
        <dbReference type="ARBA" id="ARBA00023136"/>
    </source>
</evidence>
<dbReference type="AlphaFoldDB" id="A0A1G8TG11"/>
<gene>
    <name evidence="8" type="ORF">SAMN05216226_1039</name>
</gene>
<feature type="transmembrane region" description="Helical" evidence="7">
    <location>
        <begin position="132"/>
        <end position="150"/>
    </location>
</feature>
<comment type="subcellular location">
    <subcellularLocation>
        <location evidence="1">Cell membrane</location>
        <topology evidence="1">Multi-pass membrane protein</topology>
    </subcellularLocation>
</comment>
<dbReference type="Pfam" id="PF09594">
    <property type="entry name" value="GT87"/>
    <property type="match status" value="1"/>
</dbReference>
<proteinExistence type="predicted"/>
<keyword evidence="2" id="KW-1003">Cell membrane</keyword>
<dbReference type="InterPro" id="IPR018584">
    <property type="entry name" value="GT87"/>
</dbReference>
<evidence type="ECO:0000256" key="1">
    <source>
        <dbReference type="ARBA" id="ARBA00004651"/>
    </source>
</evidence>
<keyword evidence="5 7" id="KW-1133">Transmembrane helix</keyword>
<evidence type="ECO:0000256" key="4">
    <source>
        <dbReference type="ARBA" id="ARBA00022692"/>
    </source>
</evidence>
<feature type="transmembrane region" description="Helical" evidence="7">
    <location>
        <begin position="389"/>
        <end position="415"/>
    </location>
</feature>
<dbReference type="GO" id="GO:0016758">
    <property type="term" value="F:hexosyltransferase activity"/>
    <property type="evidence" value="ECO:0007669"/>
    <property type="project" value="InterPro"/>
</dbReference>
<feature type="transmembrane region" description="Helical" evidence="7">
    <location>
        <begin position="157"/>
        <end position="178"/>
    </location>
</feature>
<evidence type="ECO:0000256" key="5">
    <source>
        <dbReference type="ARBA" id="ARBA00022989"/>
    </source>
</evidence>
<keyword evidence="9" id="KW-1185">Reference proteome</keyword>
<evidence type="ECO:0000256" key="3">
    <source>
        <dbReference type="ARBA" id="ARBA00022679"/>
    </source>
</evidence>
<feature type="transmembrane region" description="Helical" evidence="7">
    <location>
        <begin position="358"/>
        <end position="377"/>
    </location>
</feature>
<feature type="transmembrane region" description="Helical" evidence="7">
    <location>
        <begin position="16"/>
        <end position="35"/>
    </location>
</feature>
<name>A0A1G8TG11_9EURY</name>
<keyword evidence="3" id="KW-0808">Transferase</keyword>
<dbReference type="Proteomes" id="UP000198856">
    <property type="component" value="Unassembled WGS sequence"/>
</dbReference>
<accession>A0A1G8TG11</accession>